<dbReference type="InterPro" id="IPR002871">
    <property type="entry name" value="NIF_FeS_clus_asmbl_NifU_N"/>
</dbReference>
<organism evidence="2 3">
    <name type="scientific">Candidatus Uhrbacteria bacterium RIFCSPHIGHO2_02_FULL_60_10</name>
    <dbReference type="NCBI Taxonomy" id="1802392"/>
    <lineage>
        <taxon>Bacteria</taxon>
        <taxon>Candidatus Uhriibacteriota</taxon>
    </lineage>
</organism>
<dbReference type="GO" id="GO:0005506">
    <property type="term" value="F:iron ion binding"/>
    <property type="evidence" value="ECO:0007669"/>
    <property type="project" value="InterPro"/>
</dbReference>
<comment type="caution">
    <text evidence="2">The sequence shown here is derived from an EMBL/GenBank/DDBJ whole genome shotgun (WGS) entry which is preliminary data.</text>
</comment>
<sequence length="137" mass="14870">MNDLDLSDVGEEPANQDIYREQLLEHYRQPDYAGRPAKFDWSWRDLNASCGDSCEVFVRMDGEKVAEARFEGHGCAVSIAAADLLMGAAVGQEAATLSAWQFADITRLLGVPIGPARQKCASLALQSLQGGLAARKK</sequence>
<dbReference type="GO" id="GO:0051536">
    <property type="term" value="F:iron-sulfur cluster binding"/>
    <property type="evidence" value="ECO:0007669"/>
    <property type="project" value="InterPro"/>
</dbReference>
<gene>
    <name evidence="2" type="ORF">A3C96_02815</name>
</gene>
<dbReference type="PANTHER" id="PTHR10093">
    <property type="entry name" value="IRON-SULFUR CLUSTER ASSEMBLY ENZYME NIFU HOMOLOG"/>
    <property type="match status" value="1"/>
</dbReference>
<dbReference type="Gene3D" id="3.90.1010.10">
    <property type="match status" value="1"/>
</dbReference>
<protein>
    <recommendedName>
        <fullName evidence="1">NIF system FeS cluster assembly NifU N-terminal domain-containing protein</fullName>
    </recommendedName>
</protein>
<dbReference type="Pfam" id="PF01592">
    <property type="entry name" value="NifU_N"/>
    <property type="match status" value="1"/>
</dbReference>
<evidence type="ECO:0000259" key="1">
    <source>
        <dbReference type="Pfam" id="PF01592"/>
    </source>
</evidence>
<reference evidence="2 3" key="1">
    <citation type="journal article" date="2016" name="Nat. Commun.">
        <title>Thousands of microbial genomes shed light on interconnected biogeochemical processes in an aquifer system.</title>
        <authorList>
            <person name="Anantharaman K."/>
            <person name="Brown C.T."/>
            <person name="Hug L.A."/>
            <person name="Sharon I."/>
            <person name="Castelle C.J."/>
            <person name="Probst A.J."/>
            <person name="Thomas B.C."/>
            <person name="Singh A."/>
            <person name="Wilkins M.J."/>
            <person name="Karaoz U."/>
            <person name="Brodie E.L."/>
            <person name="Williams K.H."/>
            <person name="Hubbard S.S."/>
            <person name="Banfield J.F."/>
        </authorList>
    </citation>
    <scope>NUCLEOTIDE SEQUENCE [LARGE SCALE GENOMIC DNA]</scope>
</reference>
<dbReference type="AlphaFoldDB" id="A0A1F7U280"/>
<accession>A0A1F7U280</accession>
<dbReference type="EMBL" id="MGEA01000096">
    <property type="protein sequence ID" value="OGL72375.1"/>
    <property type="molecule type" value="Genomic_DNA"/>
</dbReference>
<evidence type="ECO:0000313" key="3">
    <source>
        <dbReference type="Proteomes" id="UP000177088"/>
    </source>
</evidence>
<dbReference type="GO" id="GO:0016226">
    <property type="term" value="P:iron-sulfur cluster assembly"/>
    <property type="evidence" value="ECO:0007669"/>
    <property type="project" value="InterPro"/>
</dbReference>
<dbReference type="SUPFAM" id="SSF82649">
    <property type="entry name" value="SufE/NifU"/>
    <property type="match status" value="1"/>
</dbReference>
<name>A0A1F7U280_9BACT</name>
<proteinExistence type="predicted"/>
<dbReference type="CDD" id="cd06664">
    <property type="entry name" value="IscU_like"/>
    <property type="match status" value="1"/>
</dbReference>
<feature type="domain" description="NIF system FeS cluster assembly NifU N-terminal" evidence="1">
    <location>
        <begin position="19"/>
        <end position="133"/>
    </location>
</feature>
<evidence type="ECO:0000313" key="2">
    <source>
        <dbReference type="EMBL" id="OGL72375.1"/>
    </source>
</evidence>
<dbReference type="Proteomes" id="UP000177088">
    <property type="component" value="Unassembled WGS sequence"/>
</dbReference>